<organism evidence="1 2">
    <name type="scientific">Agrobacterium tumefaciens</name>
    <dbReference type="NCBI Taxonomy" id="358"/>
    <lineage>
        <taxon>Bacteria</taxon>
        <taxon>Pseudomonadati</taxon>
        <taxon>Pseudomonadota</taxon>
        <taxon>Alphaproteobacteria</taxon>
        <taxon>Hyphomicrobiales</taxon>
        <taxon>Rhizobiaceae</taxon>
        <taxon>Rhizobium/Agrobacterium group</taxon>
        <taxon>Agrobacterium</taxon>
        <taxon>Agrobacterium tumefaciens complex</taxon>
    </lineage>
</organism>
<sequence length="178" mass="20062">MLKTSIEAALETGTAKPESLERINVDTTVQPKAIAPPTDSGLYLKALQMLVRQAEKHGIELRQSCMRLAKAATVRASRYAHAGQFRRMHRELKRLRTFIGRILRGIGRKIAVNVELERTFVRLLGLVERLLAQKPKDKNKLYSLHAPEVVCISKGKARTPYEFGCKVGIARRTARGWC</sequence>
<accession>A0AAW8M1K9</accession>
<comment type="caution">
    <text evidence="1">The sequence shown here is derived from an EMBL/GenBank/DDBJ whole genome shotgun (WGS) entry which is preliminary data.</text>
</comment>
<dbReference type="Proteomes" id="UP001265315">
    <property type="component" value="Unassembled WGS sequence"/>
</dbReference>
<gene>
    <name evidence="1" type="ORF">J2W61_005188</name>
</gene>
<dbReference type="PANTHER" id="PTHR33803">
    <property type="entry name" value="IS1478 TRANSPOSASE"/>
    <property type="match status" value="1"/>
</dbReference>
<dbReference type="PANTHER" id="PTHR33803:SF3">
    <property type="entry name" value="BLL1974 PROTEIN"/>
    <property type="match status" value="1"/>
</dbReference>
<protein>
    <recommendedName>
        <fullName evidence="3">Transposase</fullName>
    </recommendedName>
</protein>
<evidence type="ECO:0008006" key="3">
    <source>
        <dbReference type="Google" id="ProtNLM"/>
    </source>
</evidence>
<dbReference type="EMBL" id="JAVDSW010000009">
    <property type="protein sequence ID" value="MDR6705313.1"/>
    <property type="molecule type" value="Genomic_DNA"/>
</dbReference>
<reference evidence="1" key="1">
    <citation type="submission" date="2023-07" db="EMBL/GenBank/DDBJ databases">
        <title>Sorghum-associated microbial communities from plants grown in Nebraska, USA.</title>
        <authorList>
            <person name="Schachtman D."/>
        </authorList>
    </citation>
    <scope>NUCLEOTIDE SEQUENCE</scope>
    <source>
        <strain evidence="1">1457</strain>
    </source>
</reference>
<dbReference type="AlphaFoldDB" id="A0AAW8M1K9"/>
<proteinExistence type="predicted"/>
<name>A0AAW8M1K9_AGRTU</name>
<evidence type="ECO:0000313" key="2">
    <source>
        <dbReference type="Proteomes" id="UP001265315"/>
    </source>
</evidence>
<evidence type="ECO:0000313" key="1">
    <source>
        <dbReference type="EMBL" id="MDR6705313.1"/>
    </source>
</evidence>